<reference evidence="3 4" key="1">
    <citation type="journal article" date="2019" name="Gigascience">
        <title>Whole-genome sequence of the oriental lung fluke Paragonimus westermani.</title>
        <authorList>
            <person name="Oey H."/>
            <person name="Zakrzewski M."/>
            <person name="Narain K."/>
            <person name="Devi K.R."/>
            <person name="Agatsuma T."/>
            <person name="Nawaratna S."/>
            <person name="Gobert G.N."/>
            <person name="Jones M.K."/>
            <person name="Ragan M.A."/>
            <person name="McManus D.P."/>
            <person name="Krause L."/>
        </authorList>
    </citation>
    <scope>NUCLEOTIDE SEQUENCE [LARGE SCALE GENOMIC DNA]</scope>
    <source>
        <strain evidence="3 4">IND2009</strain>
    </source>
</reference>
<feature type="non-terminal residue" evidence="3">
    <location>
        <position position="217"/>
    </location>
</feature>
<feature type="transmembrane region" description="Helical" evidence="1">
    <location>
        <begin position="129"/>
        <end position="151"/>
    </location>
</feature>
<dbReference type="PANTHER" id="PTHR43404:SF1">
    <property type="entry name" value="MNN4P"/>
    <property type="match status" value="1"/>
</dbReference>
<keyword evidence="4" id="KW-1185">Reference proteome</keyword>
<protein>
    <recommendedName>
        <fullName evidence="2">LicD/FKTN/FKRP nucleotidyltransferase domain-containing protein</fullName>
    </recommendedName>
</protein>
<keyword evidence="1" id="KW-0812">Transmembrane</keyword>
<evidence type="ECO:0000313" key="3">
    <source>
        <dbReference type="EMBL" id="KAA3675891.1"/>
    </source>
</evidence>
<keyword evidence="1" id="KW-1133">Transmembrane helix</keyword>
<dbReference type="Pfam" id="PF04991">
    <property type="entry name" value="LicD"/>
    <property type="match status" value="2"/>
</dbReference>
<dbReference type="GO" id="GO:0009100">
    <property type="term" value="P:glycoprotein metabolic process"/>
    <property type="evidence" value="ECO:0007669"/>
    <property type="project" value="UniProtKB-ARBA"/>
</dbReference>
<dbReference type="PANTHER" id="PTHR43404">
    <property type="entry name" value="LIPOPOLYSACCHARIDE CHOLINEPHOSPHOTRANSFERASE LICD"/>
    <property type="match status" value="1"/>
</dbReference>
<gene>
    <name evidence="3" type="ORF">DEA37_0008042</name>
</gene>
<dbReference type="AlphaFoldDB" id="A0A5J4NKA8"/>
<feature type="domain" description="LicD/FKTN/FKRP nucleotidyltransferase" evidence="2">
    <location>
        <begin position="188"/>
        <end position="217"/>
    </location>
</feature>
<evidence type="ECO:0000259" key="2">
    <source>
        <dbReference type="Pfam" id="PF04991"/>
    </source>
</evidence>
<name>A0A5J4NKA8_9TREM</name>
<feature type="domain" description="LicD/FKTN/FKRP nucleotidyltransferase" evidence="2">
    <location>
        <begin position="64"/>
        <end position="93"/>
    </location>
</feature>
<evidence type="ECO:0000256" key="1">
    <source>
        <dbReference type="SAM" id="Phobius"/>
    </source>
</evidence>
<comment type="caution">
    <text evidence="3">The sequence shown here is derived from an EMBL/GenBank/DDBJ whole genome shotgun (WGS) entry which is preliminary data.</text>
</comment>
<dbReference type="InterPro" id="IPR052942">
    <property type="entry name" value="LPS_cholinephosphotransferase"/>
</dbReference>
<dbReference type="EMBL" id="QNGE01002259">
    <property type="protein sequence ID" value="KAA3675891.1"/>
    <property type="molecule type" value="Genomic_DNA"/>
</dbReference>
<accession>A0A5J4NKA8</accession>
<keyword evidence="1" id="KW-0472">Membrane</keyword>
<dbReference type="InterPro" id="IPR007074">
    <property type="entry name" value="LicD/FKTN/FKRP_NTP_transf"/>
</dbReference>
<sequence length="217" mass="24764">MNASYLHTCLGVVSTLLITGIMLTHLYPTRLWFRDSADYFLPIISQQDQEDFIHLLRVFQKVVEANNISYVLISGSAIGAMRHHGMIPWDDDIGCAVLYLKAVRNGAVHHRPRLELCKNRSFYGMNASYLHTCLGVVSTLLITGIMLTHLYPTRLWFRDSADYFLPIISQQDQEDFIHLLRVFQKVVEANNISYVLISGSAIGAMRHHGMIPWDDDI</sequence>
<dbReference type="Proteomes" id="UP000324629">
    <property type="component" value="Unassembled WGS sequence"/>
</dbReference>
<proteinExistence type="predicted"/>
<feature type="transmembrane region" description="Helical" evidence="1">
    <location>
        <begin position="5"/>
        <end position="27"/>
    </location>
</feature>
<evidence type="ECO:0000313" key="4">
    <source>
        <dbReference type="Proteomes" id="UP000324629"/>
    </source>
</evidence>
<organism evidence="3 4">
    <name type="scientific">Paragonimus westermani</name>
    <dbReference type="NCBI Taxonomy" id="34504"/>
    <lineage>
        <taxon>Eukaryota</taxon>
        <taxon>Metazoa</taxon>
        <taxon>Spiralia</taxon>
        <taxon>Lophotrochozoa</taxon>
        <taxon>Platyhelminthes</taxon>
        <taxon>Trematoda</taxon>
        <taxon>Digenea</taxon>
        <taxon>Plagiorchiida</taxon>
        <taxon>Troglotremata</taxon>
        <taxon>Troglotrematidae</taxon>
        <taxon>Paragonimus</taxon>
    </lineage>
</organism>